<dbReference type="Proteomes" id="UP000249016">
    <property type="component" value="Unassembled WGS sequence"/>
</dbReference>
<protein>
    <submittedName>
        <fullName evidence="1">Uncharacterized protein</fullName>
    </submittedName>
</protein>
<dbReference type="EMBL" id="QLII01000003">
    <property type="protein sequence ID" value="RAI72961.1"/>
    <property type="molecule type" value="Genomic_DNA"/>
</dbReference>
<sequence>MDGRLRTKYAPIGEGMVNFKTFFQRIKEANLVRPFSLHFEYPLLNEADKNLSVTEKMKKIIPVLNRDVRKIQELWQQS</sequence>
<name>A0A327NCI7_9BACT</name>
<accession>A0A327NCI7</accession>
<proteinExistence type="predicted"/>
<gene>
    <name evidence="1" type="ORF">HMF3257_38180</name>
</gene>
<organism evidence="1 2">
    <name type="scientific">Spirosoma telluris</name>
    <dbReference type="NCBI Taxonomy" id="2183553"/>
    <lineage>
        <taxon>Bacteria</taxon>
        <taxon>Pseudomonadati</taxon>
        <taxon>Bacteroidota</taxon>
        <taxon>Cytophagia</taxon>
        <taxon>Cytophagales</taxon>
        <taxon>Cytophagaceae</taxon>
        <taxon>Spirosoma</taxon>
    </lineage>
</organism>
<evidence type="ECO:0000313" key="1">
    <source>
        <dbReference type="EMBL" id="RAI72961.1"/>
    </source>
</evidence>
<dbReference type="OrthoDB" id="945524at68336"/>
<comment type="caution">
    <text evidence="1">The sequence shown here is derived from an EMBL/GenBank/DDBJ whole genome shotgun (WGS) entry which is preliminary data.</text>
</comment>
<keyword evidence="2" id="KW-1185">Reference proteome</keyword>
<dbReference type="AlphaFoldDB" id="A0A327NCI7"/>
<reference evidence="1 2" key="1">
    <citation type="submission" date="2018-06" db="EMBL/GenBank/DDBJ databases">
        <title>Spirosoma sp. HMF3257 Genome sequencing and assembly.</title>
        <authorList>
            <person name="Kang H."/>
            <person name="Cha I."/>
            <person name="Kim H."/>
            <person name="Kang J."/>
            <person name="Joh K."/>
        </authorList>
    </citation>
    <scope>NUCLEOTIDE SEQUENCE [LARGE SCALE GENOMIC DNA]</scope>
    <source>
        <strain evidence="1 2">HMF3257</strain>
    </source>
</reference>
<evidence type="ECO:0000313" key="2">
    <source>
        <dbReference type="Proteomes" id="UP000249016"/>
    </source>
</evidence>